<name>A0ABY7YK79_9HYPH</name>
<keyword evidence="2" id="KW-1185">Reference proteome</keyword>
<evidence type="ECO:0000313" key="1">
    <source>
        <dbReference type="EMBL" id="WDR01587.1"/>
    </source>
</evidence>
<dbReference type="Proteomes" id="UP001220530">
    <property type="component" value="Chromosome"/>
</dbReference>
<dbReference type="EMBL" id="CP118246">
    <property type="protein sequence ID" value="WDR01587.1"/>
    <property type="molecule type" value="Genomic_DNA"/>
</dbReference>
<dbReference type="RefSeq" id="WP_282217997.1">
    <property type="nucleotide sequence ID" value="NZ_CP118246.1"/>
</dbReference>
<gene>
    <name evidence="1" type="ORF">PSQ19_12460</name>
</gene>
<accession>A0ABY7YK79</accession>
<evidence type="ECO:0000313" key="2">
    <source>
        <dbReference type="Proteomes" id="UP001220530"/>
    </source>
</evidence>
<organism evidence="1 2">
    <name type="scientific">Devosia algicola</name>
    <dbReference type="NCBI Taxonomy" id="3026418"/>
    <lineage>
        <taxon>Bacteria</taxon>
        <taxon>Pseudomonadati</taxon>
        <taxon>Pseudomonadota</taxon>
        <taxon>Alphaproteobacteria</taxon>
        <taxon>Hyphomicrobiales</taxon>
        <taxon>Devosiaceae</taxon>
        <taxon>Devosia</taxon>
    </lineage>
</organism>
<proteinExistence type="predicted"/>
<sequence>MQDQSNNQVSDPRQKSGSITGLRKKLANAFGHGGSMRATIGVPLVVALRQIMASAAVPELALDDELLRRFGAQPAYDNLLELAHEHGLDLSRSPAKRLEKARFPYVCVLVDGSALVVTGRVGRRKAHMPWL</sequence>
<reference evidence="1 2" key="1">
    <citation type="submission" date="2023-02" db="EMBL/GenBank/DDBJ databases">
        <title>Devosia algicola sp. nov., isolated from the phycosphere of marine algae.</title>
        <authorList>
            <person name="Kim J.M."/>
            <person name="Lee J.K."/>
            <person name="Choi B.J."/>
            <person name="Bayburt H."/>
            <person name="Jeon C.O."/>
        </authorList>
    </citation>
    <scope>NUCLEOTIDE SEQUENCE [LARGE SCALE GENOMIC DNA]</scope>
    <source>
        <strain evidence="1 2">G20-9</strain>
    </source>
</reference>
<protein>
    <submittedName>
        <fullName evidence="1">Uncharacterized protein</fullName>
    </submittedName>
</protein>